<dbReference type="OrthoDB" id="4763733at2"/>
<protein>
    <submittedName>
        <fullName evidence="1">Uncharacterized protein</fullName>
    </submittedName>
</protein>
<reference evidence="2" key="1">
    <citation type="submission" date="2018-02" db="EMBL/GenBank/DDBJ databases">
        <authorList>
            <person name="Seth-Smith MB H."/>
            <person name="Seth-Smith H."/>
        </authorList>
    </citation>
    <scope>NUCLEOTIDE SEQUENCE [LARGE SCALE GENOMIC DNA]</scope>
</reference>
<evidence type="ECO:0000313" key="1">
    <source>
        <dbReference type="EMBL" id="VDM90290.1"/>
    </source>
</evidence>
<dbReference type="Proteomes" id="UP000269998">
    <property type="component" value="Chromosome"/>
</dbReference>
<dbReference type="KEGG" id="mbai:MB901379_03886"/>
<gene>
    <name evidence="1" type="ORF">MB901379_03886</name>
</gene>
<dbReference type="EMBL" id="LR130759">
    <property type="protein sequence ID" value="VDM90290.1"/>
    <property type="molecule type" value="Genomic_DNA"/>
</dbReference>
<dbReference type="RefSeq" id="WP_158017995.1">
    <property type="nucleotide sequence ID" value="NZ_CBCSKE010000037.1"/>
</dbReference>
<dbReference type="AlphaFoldDB" id="A0A3S4FTB5"/>
<organism evidence="1 2">
    <name type="scientific">Mycobacterium basiliense</name>
    <dbReference type="NCBI Taxonomy" id="2094119"/>
    <lineage>
        <taxon>Bacteria</taxon>
        <taxon>Bacillati</taxon>
        <taxon>Actinomycetota</taxon>
        <taxon>Actinomycetes</taxon>
        <taxon>Mycobacteriales</taxon>
        <taxon>Mycobacteriaceae</taxon>
        <taxon>Mycobacterium</taxon>
    </lineage>
</organism>
<name>A0A3S4FTB5_9MYCO</name>
<proteinExistence type="predicted"/>
<keyword evidence="2" id="KW-1185">Reference proteome</keyword>
<accession>A0A3S4FTB5</accession>
<evidence type="ECO:0000313" key="2">
    <source>
        <dbReference type="Proteomes" id="UP000269998"/>
    </source>
</evidence>
<sequence>MMFPDRTAAAPLDALLLAQTLWRDDHEATQLLFRDCDPYAVTRQLAGWLRCAIQTALAYGAGPEFGDENEFDVLRRWIQDVQQEVTQ</sequence>